<comment type="caution">
    <text evidence="1">The sequence shown here is derived from an EMBL/GenBank/DDBJ whole genome shotgun (WGS) entry which is preliminary data.</text>
</comment>
<accession>A0A261T9E0</accession>
<gene>
    <name evidence="1" type="ORF">CAL25_21780</name>
</gene>
<dbReference type="AlphaFoldDB" id="A0A261T9E0"/>
<evidence type="ECO:0000313" key="2">
    <source>
        <dbReference type="Proteomes" id="UP000216913"/>
    </source>
</evidence>
<reference evidence="1 2" key="1">
    <citation type="submission" date="2017-05" db="EMBL/GenBank/DDBJ databases">
        <title>Complete and WGS of Bordetella genogroups.</title>
        <authorList>
            <person name="Spilker T."/>
            <person name="LiPuma J."/>
        </authorList>
    </citation>
    <scope>NUCLEOTIDE SEQUENCE [LARGE SCALE GENOMIC DNA]</scope>
    <source>
        <strain evidence="1 2">AU10456</strain>
    </source>
</reference>
<dbReference type="Proteomes" id="UP000216913">
    <property type="component" value="Unassembled WGS sequence"/>
</dbReference>
<evidence type="ECO:0008006" key="3">
    <source>
        <dbReference type="Google" id="ProtNLM"/>
    </source>
</evidence>
<keyword evidence="2" id="KW-1185">Reference proteome</keyword>
<protein>
    <recommendedName>
        <fullName evidence="3">Lactate dehydrogenase</fullName>
    </recommendedName>
</protein>
<sequence>MSAAPAAAAPVQTAQAVSGTAVSVGLGGTDSGLYRAPSALPSMQSAVWEQNGGDTISTQMAGNFVSPTLAGRFKDLGATVLERFREDGSNFSQSILQSRPGNVGGASLHARQHTDADNQARLAITTAGGARVEVSIGSDANGLAVSISVSEGEVSDEERAAIANLAGAFQEALDGLASEPPRLNLGKLGSFDTSLLRNVDLQATVSLGNQHSQTVSFKADATARSITSTGPAGTVSVDVDLSQPSTFGTAAQRGAAVEAYLRQFDAAQTRGQGDAQTMSLFKDAFASLHADYGDAARARTGVVGANALNQADRSVLSGLADFNASVRQNTLTLNPRRKEEIESFIYTVSQRTSVSGTDALNRGIVQQLDSRLSASYHKPLSPELTLALSDDRESQNYYYYQIEDKSSSRTELGYQQGQLTLARLTASRTQSTHMQKYVMGELVAESTLPTGSTRTEDLSRLVREATTEERGAGLNPRDQVEAIRERKYANLAASVARLRDL</sequence>
<name>A0A261T9E0_9BORD</name>
<organism evidence="1 2">
    <name type="scientific">Bordetella genomosp. 5</name>
    <dbReference type="NCBI Taxonomy" id="1395608"/>
    <lineage>
        <taxon>Bacteria</taxon>
        <taxon>Pseudomonadati</taxon>
        <taxon>Pseudomonadota</taxon>
        <taxon>Betaproteobacteria</taxon>
        <taxon>Burkholderiales</taxon>
        <taxon>Alcaligenaceae</taxon>
        <taxon>Bordetella</taxon>
    </lineage>
</organism>
<dbReference type="EMBL" id="NEVP01000012">
    <property type="protein sequence ID" value="OZI45852.1"/>
    <property type="molecule type" value="Genomic_DNA"/>
</dbReference>
<proteinExistence type="predicted"/>
<evidence type="ECO:0000313" key="1">
    <source>
        <dbReference type="EMBL" id="OZI45852.1"/>
    </source>
</evidence>